<comment type="caution">
    <text evidence="2">The sequence shown here is derived from an EMBL/GenBank/DDBJ whole genome shotgun (WGS) entry which is preliminary data.</text>
</comment>
<dbReference type="OrthoDB" id="6241347at2"/>
<evidence type="ECO:0000256" key="1">
    <source>
        <dbReference type="SAM" id="Phobius"/>
    </source>
</evidence>
<dbReference type="Proteomes" id="UP000287996">
    <property type="component" value="Unassembled WGS sequence"/>
</dbReference>
<gene>
    <name evidence="2" type="ORF">CWI84_01500</name>
</gene>
<keyword evidence="1" id="KW-0812">Transmembrane</keyword>
<protein>
    <submittedName>
        <fullName evidence="2">DUF2897 domain-containing protein</fullName>
    </submittedName>
</protein>
<proteinExistence type="predicted"/>
<sequence>MDRYLVWLLVALVVGVVVSNIMVLKYAAKFKWPGQQKSQSPEQKDSKVED</sequence>
<reference evidence="2 3" key="1">
    <citation type="journal article" date="2011" name="Front. Microbiol.">
        <title>Genomic signatures of strain selection and enhancement in Bacillus atrophaeus var. globigii, a historical biowarfare simulant.</title>
        <authorList>
            <person name="Gibbons H.S."/>
            <person name="Broomall S.M."/>
            <person name="McNew L.A."/>
            <person name="Daligault H."/>
            <person name="Chapman C."/>
            <person name="Bruce D."/>
            <person name="Karavis M."/>
            <person name="Krepps M."/>
            <person name="McGregor P.A."/>
            <person name="Hong C."/>
            <person name="Park K.H."/>
            <person name="Akmal A."/>
            <person name="Feldman A."/>
            <person name="Lin J.S."/>
            <person name="Chang W.E."/>
            <person name="Higgs B.W."/>
            <person name="Demirev P."/>
            <person name="Lindquist J."/>
            <person name="Liem A."/>
            <person name="Fochler E."/>
            <person name="Read T.D."/>
            <person name="Tapia R."/>
            <person name="Johnson S."/>
            <person name="Bishop-Lilly K.A."/>
            <person name="Detter C."/>
            <person name="Han C."/>
            <person name="Sozhamannan S."/>
            <person name="Rosenzweig C.N."/>
            <person name="Skowronski E.W."/>
        </authorList>
    </citation>
    <scope>NUCLEOTIDE SEQUENCE [LARGE SCALE GENOMIC DNA]</scope>
    <source>
        <strain evidence="2 3">CC-PW-9</strain>
    </source>
</reference>
<dbReference type="EMBL" id="PIQH01000001">
    <property type="protein sequence ID" value="RUO81461.1"/>
    <property type="molecule type" value="Genomic_DNA"/>
</dbReference>
<dbReference type="Pfam" id="PF11446">
    <property type="entry name" value="DUF2897"/>
    <property type="match status" value="1"/>
</dbReference>
<organism evidence="2 3">
    <name type="scientific">Idiomarina tyrosinivorans</name>
    <dbReference type="NCBI Taxonomy" id="1445662"/>
    <lineage>
        <taxon>Bacteria</taxon>
        <taxon>Pseudomonadati</taxon>
        <taxon>Pseudomonadota</taxon>
        <taxon>Gammaproteobacteria</taxon>
        <taxon>Alteromonadales</taxon>
        <taxon>Idiomarinaceae</taxon>
        <taxon>Idiomarina</taxon>
    </lineage>
</organism>
<dbReference type="InterPro" id="IPR021550">
    <property type="entry name" value="DUF2897"/>
</dbReference>
<evidence type="ECO:0000313" key="3">
    <source>
        <dbReference type="Proteomes" id="UP000287996"/>
    </source>
</evidence>
<evidence type="ECO:0000313" key="2">
    <source>
        <dbReference type="EMBL" id="RUO81461.1"/>
    </source>
</evidence>
<keyword evidence="1" id="KW-0472">Membrane</keyword>
<feature type="transmembrane region" description="Helical" evidence="1">
    <location>
        <begin position="6"/>
        <end position="28"/>
    </location>
</feature>
<keyword evidence="1" id="KW-1133">Transmembrane helix</keyword>
<accession>A0A432ZUD8</accession>
<keyword evidence="3" id="KW-1185">Reference proteome</keyword>
<dbReference type="AlphaFoldDB" id="A0A432ZUD8"/>
<name>A0A432ZUD8_9GAMM</name>